<dbReference type="EMBL" id="CAJJDP010000090">
    <property type="protein sequence ID" value="CAD8187978.1"/>
    <property type="molecule type" value="Genomic_DNA"/>
</dbReference>
<accession>A0A8S1WCG2</accession>
<evidence type="ECO:0000313" key="1">
    <source>
        <dbReference type="EMBL" id="CAD8187978.1"/>
    </source>
</evidence>
<dbReference type="AlphaFoldDB" id="A0A8S1WCG2"/>
<dbReference type="Proteomes" id="UP000683925">
    <property type="component" value="Unassembled WGS sequence"/>
</dbReference>
<dbReference type="PANTHER" id="PTHR15332">
    <property type="entry name" value="PROPROTEIN CONVERTASE SUBTILISIN_KEXIN TYPE 5-LIKE"/>
    <property type="match status" value="1"/>
</dbReference>
<organism evidence="1 2">
    <name type="scientific">Paramecium octaurelia</name>
    <dbReference type="NCBI Taxonomy" id="43137"/>
    <lineage>
        <taxon>Eukaryota</taxon>
        <taxon>Sar</taxon>
        <taxon>Alveolata</taxon>
        <taxon>Ciliophora</taxon>
        <taxon>Intramacronucleata</taxon>
        <taxon>Oligohymenophorea</taxon>
        <taxon>Peniculida</taxon>
        <taxon>Parameciidae</taxon>
        <taxon>Paramecium</taxon>
    </lineage>
</organism>
<evidence type="ECO:0000313" key="2">
    <source>
        <dbReference type="Proteomes" id="UP000683925"/>
    </source>
</evidence>
<comment type="caution">
    <text evidence="1">The sequence shown here is derived from an EMBL/GenBank/DDBJ whole genome shotgun (WGS) entry which is preliminary data.</text>
</comment>
<name>A0A8S1WCG2_PAROT</name>
<keyword evidence="2" id="KW-1185">Reference proteome</keyword>
<dbReference type="InterPro" id="IPR006212">
    <property type="entry name" value="Furin_repeat"/>
</dbReference>
<reference evidence="1" key="1">
    <citation type="submission" date="2021-01" db="EMBL/GenBank/DDBJ databases">
        <authorList>
            <consortium name="Genoscope - CEA"/>
            <person name="William W."/>
        </authorList>
    </citation>
    <scope>NUCLEOTIDE SEQUENCE</scope>
</reference>
<protein>
    <submittedName>
        <fullName evidence="1">Uncharacterized protein</fullName>
    </submittedName>
</protein>
<dbReference type="PANTHER" id="PTHR15332:SF175">
    <property type="entry name" value="PROPROTEIN CONVERTASE SUBTILISIN_KEXIN TYPE 5-LIKE"/>
    <property type="match status" value="1"/>
</dbReference>
<dbReference type="OrthoDB" id="323399at2759"/>
<sequence>MDIMKMQQRTLVWNAIKHAQFVTFLISLPNNAKFATSVVLNVQLKLNVQLVKLLLDILIVILHNVFVRMASTNEIKNHVYVIIIIKIIECQSSCKTFQIQSNKCLTCDTSNFQYFQMNSCPLDAYYDVGIEMCQKCSQICKTCSICSTKCQSCFPNHLRAVNQNDQCSNSCQTWKNQKDYCTSCDVNQSRLNQSIIHKCPGLTDFYQDSNEICQKCHIKCSGCVNERNNCLSCKYLQGSNRITISNQCNCKDGYYDDDFQIICNKCDSR</sequence>
<gene>
    <name evidence="1" type="ORF">POCTA_138.1.T0910165</name>
</gene>
<proteinExistence type="predicted"/>
<dbReference type="SMART" id="SM00261">
    <property type="entry name" value="FU"/>
    <property type="match status" value="2"/>
</dbReference>